<dbReference type="AlphaFoldDB" id="A0AAV6Y2Q6"/>
<comment type="caution">
    <text evidence="2">The sequence shown here is derived from an EMBL/GenBank/DDBJ whole genome shotgun (WGS) entry which is preliminary data.</text>
</comment>
<evidence type="ECO:0000313" key="2">
    <source>
        <dbReference type="EMBL" id="KAG8389084.1"/>
    </source>
</evidence>
<evidence type="ECO:0000313" key="3">
    <source>
        <dbReference type="Proteomes" id="UP000826271"/>
    </source>
</evidence>
<reference evidence="2" key="1">
    <citation type="submission" date="2019-10" db="EMBL/GenBank/DDBJ databases">
        <authorList>
            <person name="Zhang R."/>
            <person name="Pan Y."/>
            <person name="Wang J."/>
            <person name="Ma R."/>
            <person name="Yu S."/>
        </authorList>
    </citation>
    <scope>NUCLEOTIDE SEQUENCE</scope>
    <source>
        <strain evidence="2">LA-IB0</strain>
        <tissue evidence="2">Leaf</tissue>
    </source>
</reference>
<dbReference type="EMBL" id="WHWC01000002">
    <property type="protein sequence ID" value="KAG8389084.1"/>
    <property type="molecule type" value="Genomic_DNA"/>
</dbReference>
<gene>
    <name evidence="2" type="ORF">BUALT_Bualt02G0192400</name>
</gene>
<sequence>MLPWRHYLECPPQQLRKHIEKLQQSDPRLNELLSKEEDIMLILQNLDPESLNLTSRMRTRIRRFLCYEYTPPVEDVKKVGIERPKDLITLDQIRAMSMTDLLSYLEERVSGQDLIEAISMTDDIVTNKIRRQLLTDDTDDSPAPDDKALMSYVNSLSSLLQQDKNKQSKNDDDGESSSFGGSEGGKESDADICGFNKLWAMSKKDSFGVSLLNLPRMASLPQFLFKISEDFESES</sequence>
<dbReference type="PANTHER" id="PTHR33494">
    <property type="entry name" value="OS02G0793800 PROTEIN"/>
    <property type="match status" value="1"/>
</dbReference>
<evidence type="ECO:0000256" key="1">
    <source>
        <dbReference type="SAM" id="MobiDB-lite"/>
    </source>
</evidence>
<dbReference type="PANTHER" id="PTHR33494:SF1">
    <property type="entry name" value="C2H2-TYPE DOMAIN-CONTAINING PROTEIN-RELATED"/>
    <property type="match status" value="1"/>
</dbReference>
<accession>A0AAV6Y2Q6</accession>
<proteinExistence type="predicted"/>
<organism evidence="2 3">
    <name type="scientific">Buddleja alternifolia</name>
    <dbReference type="NCBI Taxonomy" id="168488"/>
    <lineage>
        <taxon>Eukaryota</taxon>
        <taxon>Viridiplantae</taxon>
        <taxon>Streptophyta</taxon>
        <taxon>Embryophyta</taxon>
        <taxon>Tracheophyta</taxon>
        <taxon>Spermatophyta</taxon>
        <taxon>Magnoliopsida</taxon>
        <taxon>eudicotyledons</taxon>
        <taxon>Gunneridae</taxon>
        <taxon>Pentapetalae</taxon>
        <taxon>asterids</taxon>
        <taxon>lamiids</taxon>
        <taxon>Lamiales</taxon>
        <taxon>Scrophulariaceae</taxon>
        <taxon>Buddlejeae</taxon>
        <taxon>Buddleja</taxon>
    </lineage>
</organism>
<name>A0AAV6Y2Q6_9LAMI</name>
<dbReference type="Proteomes" id="UP000826271">
    <property type="component" value="Unassembled WGS sequence"/>
</dbReference>
<keyword evidence="3" id="KW-1185">Reference proteome</keyword>
<feature type="region of interest" description="Disordered" evidence="1">
    <location>
        <begin position="162"/>
        <end position="188"/>
    </location>
</feature>
<protein>
    <submittedName>
        <fullName evidence="2">Uncharacterized protein</fullName>
    </submittedName>
</protein>